<evidence type="ECO:0000313" key="6">
    <source>
        <dbReference type="Proteomes" id="UP001501461"/>
    </source>
</evidence>
<evidence type="ECO:0000256" key="3">
    <source>
        <dbReference type="ARBA" id="ARBA00023163"/>
    </source>
</evidence>
<dbReference type="EMBL" id="BAAAMN010000007">
    <property type="protein sequence ID" value="GAA2027148.1"/>
    <property type="molecule type" value="Genomic_DNA"/>
</dbReference>
<gene>
    <name evidence="5" type="ORF">GCM10009720_03570</name>
</gene>
<dbReference type="SUPFAM" id="SSF55781">
    <property type="entry name" value="GAF domain-like"/>
    <property type="match status" value="1"/>
</dbReference>
<evidence type="ECO:0000259" key="4">
    <source>
        <dbReference type="PROSITE" id="PS51078"/>
    </source>
</evidence>
<dbReference type="PANTHER" id="PTHR30136:SF35">
    <property type="entry name" value="HTH-TYPE TRANSCRIPTIONAL REGULATOR RV1719"/>
    <property type="match status" value="1"/>
</dbReference>
<dbReference type="InterPro" id="IPR050707">
    <property type="entry name" value="HTH_MetabolicPath_Reg"/>
</dbReference>
<keyword evidence="2" id="KW-0238">DNA-binding</keyword>
<accession>A0ABN2U2L5</accession>
<feature type="domain" description="IclR-ED" evidence="4">
    <location>
        <begin position="49"/>
        <end position="231"/>
    </location>
</feature>
<dbReference type="InterPro" id="IPR014757">
    <property type="entry name" value="Tscrpt_reg_IclR_C"/>
</dbReference>
<proteinExistence type="predicted"/>
<organism evidence="5 6">
    <name type="scientific">Yaniella flava</name>
    <dbReference type="NCBI Taxonomy" id="287930"/>
    <lineage>
        <taxon>Bacteria</taxon>
        <taxon>Bacillati</taxon>
        <taxon>Actinomycetota</taxon>
        <taxon>Actinomycetes</taxon>
        <taxon>Micrococcales</taxon>
        <taxon>Micrococcaceae</taxon>
        <taxon>Yaniella</taxon>
    </lineage>
</organism>
<comment type="caution">
    <text evidence="5">The sequence shown here is derived from an EMBL/GenBank/DDBJ whole genome shotgun (WGS) entry which is preliminary data.</text>
</comment>
<dbReference type="InterPro" id="IPR036388">
    <property type="entry name" value="WH-like_DNA-bd_sf"/>
</dbReference>
<dbReference type="Pfam" id="PF01614">
    <property type="entry name" value="IclR_C"/>
    <property type="match status" value="1"/>
</dbReference>
<dbReference type="Gene3D" id="1.10.10.10">
    <property type="entry name" value="Winged helix-like DNA-binding domain superfamily/Winged helix DNA-binding domain"/>
    <property type="match status" value="1"/>
</dbReference>
<dbReference type="PROSITE" id="PS51078">
    <property type="entry name" value="ICLR_ED"/>
    <property type="match status" value="1"/>
</dbReference>
<dbReference type="Gene3D" id="3.30.450.40">
    <property type="match status" value="1"/>
</dbReference>
<sequence>MASQGSVSVTEAAKHLTVNPSTASRILATLEADGFAVRGEKQRYFPGSSALHFGQTLVTPPLHERLRPHLERLFSLVHETVHVATLVGTTVHHNDCIVATVRALILASRMGKRLPAHLASSGKAMLADLAPAVVNARYAPTDQGSIPQAVAFNLRDLHEEIDKARTQGFAVNVESTEQGLVALAVSLGHIGGEHMALSVALPLARYSSASRREISDALLTVQHEVRTAFSSDEIAQHTGML</sequence>
<dbReference type="Proteomes" id="UP001501461">
    <property type="component" value="Unassembled WGS sequence"/>
</dbReference>
<dbReference type="PANTHER" id="PTHR30136">
    <property type="entry name" value="HELIX-TURN-HELIX TRANSCRIPTIONAL REGULATOR, ICLR FAMILY"/>
    <property type="match status" value="1"/>
</dbReference>
<dbReference type="SUPFAM" id="SSF46785">
    <property type="entry name" value="Winged helix' DNA-binding domain"/>
    <property type="match status" value="1"/>
</dbReference>
<evidence type="ECO:0000256" key="2">
    <source>
        <dbReference type="ARBA" id="ARBA00023125"/>
    </source>
</evidence>
<keyword evidence="3" id="KW-0804">Transcription</keyword>
<dbReference type="Pfam" id="PF09339">
    <property type="entry name" value="HTH_IclR"/>
    <property type="match status" value="1"/>
</dbReference>
<reference evidence="6" key="1">
    <citation type="journal article" date="2019" name="Int. J. Syst. Evol. Microbiol.">
        <title>The Global Catalogue of Microorganisms (GCM) 10K type strain sequencing project: providing services to taxonomists for standard genome sequencing and annotation.</title>
        <authorList>
            <consortium name="The Broad Institute Genomics Platform"/>
            <consortium name="The Broad Institute Genome Sequencing Center for Infectious Disease"/>
            <person name="Wu L."/>
            <person name="Ma J."/>
        </authorList>
    </citation>
    <scope>NUCLEOTIDE SEQUENCE [LARGE SCALE GENOMIC DNA]</scope>
    <source>
        <strain evidence="6">JCM 13595</strain>
    </source>
</reference>
<name>A0ABN2U2L5_9MICC</name>
<dbReference type="InterPro" id="IPR029016">
    <property type="entry name" value="GAF-like_dom_sf"/>
</dbReference>
<evidence type="ECO:0000313" key="5">
    <source>
        <dbReference type="EMBL" id="GAA2027148.1"/>
    </source>
</evidence>
<protein>
    <submittedName>
        <fullName evidence="5">IclR family transcriptional regulator</fullName>
    </submittedName>
</protein>
<dbReference type="InterPro" id="IPR005471">
    <property type="entry name" value="Tscrpt_reg_IclR_N"/>
</dbReference>
<keyword evidence="1" id="KW-0805">Transcription regulation</keyword>
<evidence type="ECO:0000256" key="1">
    <source>
        <dbReference type="ARBA" id="ARBA00023015"/>
    </source>
</evidence>
<keyword evidence="6" id="KW-1185">Reference proteome</keyword>
<dbReference type="InterPro" id="IPR036390">
    <property type="entry name" value="WH_DNA-bd_sf"/>
</dbReference>